<evidence type="ECO:0000256" key="1">
    <source>
        <dbReference type="SAM" id="MobiDB-lite"/>
    </source>
</evidence>
<feature type="region of interest" description="Disordered" evidence="1">
    <location>
        <begin position="289"/>
        <end position="324"/>
    </location>
</feature>
<evidence type="ECO:0000313" key="3">
    <source>
        <dbReference type="Proteomes" id="UP000218811"/>
    </source>
</evidence>
<dbReference type="PANTHER" id="PTHR33266">
    <property type="entry name" value="CHROMOSOME 15, WHOLE GENOME SHOTGUN SEQUENCE"/>
    <property type="match status" value="1"/>
</dbReference>
<dbReference type="AlphaFoldDB" id="A0A2H3J4X1"/>
<protein>
    <submittedName>
        <fullName evidence="2">Uncharacterized protein</fullName>
    </submittedName>
</protein>
<proteinExistence type="predicted"/>
<evidence type="ECO:0000313" key="2">
    <source>
        <dbReference type="EMBL" id="PCH37280.1"/>
    </source>
</evidence>
<name>A0A2H3J4X1_WOLCO</name>
<accession>A0A2H3J4X1</accession>
<feature type="region of interest" description="Disordered" evidence="1">
    <location>
        <begin position="797"/>
        <end position="830"/>
    </location>
</feature>
<dbReference type="EMBL" id="KB467920">
    <property type="protein sequence ID" value="PCH37280.1"/>
    <property type="molecule type" value="Genomic_DNA"/>
</dbReference>
<dbReference type="OMA" id="THETHTD"/>
<dbReference type="STRING" id="742152.A0A2H3J4X1"/>
<sequence length="942" mass="105016">MRSQGLRLDPQLDTITSEIQAWCNRPESERARRNYRFARTCLQEDPDDLGLAIRALKFTSEKARDEFWKVPRYWWGAGERVLCDDAALVALVLSNDIVKLILESWVEAPRTSWTSEDSSEATRKAWTIDYVGDGAARLIKTVERISLNDSIAMPYSNTMPIIQSSGTGKSRMVDEMAISIFTLPFKLAPMGGNGATYPDCDETIRDHLTSGIANTRHELTAKYLVFFASLFSVVAKEVKEIWGNSPRVSPSEWRKHLEIPGKRASLYSLAVQGVSAILGKVVEETWKRTQREIASSEQRTTRESPPHSGTPATDSPPSTRPPKSREVIAGETFCDCASEAVKQPIQELQEAIHPASIIVLYFDESHILFKFKTSDSNSYYHGLLSALDVLRLSKIIGLFLSTTSYLAKYAPTYDMMPSERAQAAALQPPYTELPFDCHPDFFPVPQNKFTVDKLSTPEFQANFGRPLFWSRYRYGSDSIRAGIVEFARGKLLCSPSLASASSSDSQSSPSSRDLQELAVLDMRIMLDFGPHRDANIVQQHLIERHMRIAVCVPSHREYFYSAYTSEPLLAEAAARVMAAIRKEQKDDDDAIAWMLQKYTKSGLISKGDRGEMVARLLLTLAFDKAQMSSQAEAAINYSNAVLVKDFLVALLGEEQWGRIKTMRPDNTLGKSLEDAFKYAKVRFTHFGRASDDSASTSAAAFLAMLRGIAFQCCPQQPVIDIVIPVFLDNESSTAKVCEERMTALLIQVKNRVESSIIAHVAIDEAAVHFFPEGSAQTEQRPYIAIVMDLGIQPVQTQKYAKKSQHPPMENEGEGREATHTRPSLDLPPPLSLVTPSTPSKVIIGKEKSRESPRVTPPHLRYSLYIYGCSRAVYGVIGSQDIYANLLESRNMFNEHSRPENLAVLKGMKVLWARGPECYGFGQNCPAVQEVRGQEVEGVNVGG</sequence>
<keyword evidence="3" id="KW-1185">Reference proteome</keyword>
<dbReference type="Proteomes" id="UP000218811">
    <property type="component" value="Unassembled WGS sequence"/>
</dbReference>
<dbReference type="PANTHER" id="PTHR33266:SF1">
    <property type="entry name" value="F-BOX DOMAIN-CONTAINING PROTEIN"/>
    <property type="match status" value="1"/>
</dbReference>
<dbReference type="OrthoDB" id="107110at2759"/>
<gene>
    <name evidence="2" type="ORF">WOLCODRAFT_140783</name>
</gene>
<organism evidence="2 3">
    <name type="scientific">Wolfiporia cocos (strain MD-104)</name>
    <name type="common">Brown rot fungus</name>
    <dbReference type="NCBI Taxonomy" id="742152"/>
    <lineage>
        <taxon>Eukaryota</taxon>
        <taxon>Fungi</taxon>
        <taxon>Dikarya</taxon>
        <taxon>Basidiomycota</taxon>
        <taxon>Agaricomycotina</taxon>
        <taxon>Agaricomycetes</taxon>
        <taxon>Polyporales</taxon>
        <taxon>Phaeolaceae</taxon>
        <taxon>Wolfiporia</taxon>
    </lineage>
</organism>
<reference evidence="2 3" key="1">
    <citation type="journal article" date="2012" name="Science">
        <title>The Paleozoic origin of enzymatic lignin decomposition reconstructed from 31 fungal genomes.</title>
        <authorList>
            <person name="Floudas D."/>
            <person name="Binder M."/>
            <person name="Riley R."/>
            <person name="Barry K."/>
            <person name="Blanchette R.A."/>
            <person name="Henrissat B."/>
            <person name="Martinez A.T."/>
            <person name="Otillar R."/>
            <person name="Spatafora J.W."/>
            <person name="Yadav J.S."/>
            <person name="Aerts A."/>
            <person name="Benoit I."/>
            <person name="Boyd A."/>
            <person name="Carlson A."/>
            <person name="Copeland A."/>
            <person name="Coutinho P.M."/>
            <person name="de Vries R.P."/>
            <person name="Ferreira P."/>
            <person name="Findley K."/>
            <person name="Foster B."/>
            <person name="Gaskell J."/>
            <person name="Glotzer D."/>
            <person name="Gorecki P."/>
            <person name="Heitman J."/>
            <person name="Hesse C."/>
            <person name="Hori C."/>
            <person name="Igarashi K."/>
            <person name="Jurgens J.A."/>
            <person name="Kallen N."/>
            <person name="Kersten P."/>
            <person name="Kohler A."/>
            <person name="Kuees U."/>
            <person name="Kumar T.K.A."/>
            <person name="Kuo A."/>
            <person name="LaButti K."/>
            <person name="Larrondo L.F."/>
            <person name="Lindquist E."/>
            <person name="Ling A."/>
            <person name="Lombard V."/>
            <person name="Lucas S."/>
            <person name="Lundell T."/>
            <person name="Martin R."/>
            <person name="McLaughlin D.J."/>
            <person name="Morgenstern I."/>
            <person name="Morin E."/>
            <person name="Murat C."/>
            <person name="Nagy L.G."/>
            <person name="Nolan M."/>
            <person name="Ohm R.A."/>
            <person name="Patyshakuliyeva A."/>
            <person name="Rokas A."/>
            <person name="Ruiz-Duenas F.J."/>
            <person name="Sabat G."/>
            <person name="Salamov A."/>
            <person name="Samejima M."/>
            <person name="Schmutz J."/>
            <person name="Slot J.C."/>
            <person name="St John F."/>
            <person name="Stenlid J."/>
            <person name="Sun H."/>
            <person name="Sun S."/>
            <person name="Syed K."/>
            <person name="Tsang A."/>
            <person name="Wiebenga A."/>
            <person name="Young D."/>
            <person name="Pisabarro A."/>
            <person name="Eastwood D.C."/>
            <person name="Martin F."/>
            <person name="Cullen D."/>
            <person name="Grigoriev I.V."/>
            <person name="Hibbett D.S."/>
        </authorList>
    </citation>
    <scope>NUCLEOTIDE SEQUENCE [LARGE SCALE GENOMIC DNA]</scope>
    <source>
        <strain evidence="2 3">MD-104</strain>
    </source>
</reference>